<dbReference type="EMBL" id="CP126657">
    <property type="protein sequence ID" value="WJZ97144.1"/>
    <property type="molecule type" value="Genomic_DNA"/>
</dbReference>
<accession>A5BL71</accession>
<proteinExistence type="predicted"/>
<evidence type="ECO:0000313" key="1">
    <source>
        <dbReference type="EMBL" id="CAN61509.1"/>
    </source>
</evidence>
<name>A5BL71_VITVI</name>
<dbReference type="Proteomes" id="UP001227230">
    <property type="component" value="Chromosome 10"/>
</dbReference>
<dbReference type="EMBL" id="AM463372">
    <property type="protein sequence ID" value="CAN61509.1"/>
    <property type="molecule type" value="Genomic_DNA"/>
</dbReference>
<gene>
    <name evidence="1" type="ORF">VITISV_000628</name>
    <name evidence="2" type="ORF">VitviT2T_015774</name>
</gene>
<sequence>MAFSYRGVPVAFDRGTLLHKVLLLVFQWQVPVVEWLNQPLRRIHLLMNASHPLSGALLLPPSALTFVSTASAPACSTTYAITAQSLTVELKWIAAGRIATDESRSAADSLAVRFVPQRLCYWDSVGRNLHRIYPILWGLYGLS</sequence>
<dbReference type="Gramene" id="Vitis10g01595.t01">
    <property type="protein sequence ID" value="Vitis10g01595.t01.CDS"/>
    <property type="gene ID" value="Vitis10g01595"/>
</dbReference>
<dbReference type="AlphaFoldDB" id="A5BL71"/>
<protein>
    <submittedName>
        <fullName evidence="1">Uncharacterized protein</fullName>
    </submittedName>
</protein>
<evidence type="ECO:0000313" key="3">
    <source>
        <dbReference type="Proteomes" id="UP001227230"/>
    </source>
</evidence>
<keyword evidence="3" id="KW-1185">Reference proteome</keyword>
<evidence type="ECO:0000313" key="2">
    <source>
        <dbReference type="EMBL" id="WJZ97144.1"/>
    </source>
</evidence>
<organism evidence="1">
    <name type="scientific">Vitis vinifera</name>
    <name type="common">Grape</name>
    <dbReference type="NCBI Taxonomy" id="29760"/>
    <lineage>
        <taxon>Eukaryota</taxon>
        <taxon>Viridiplantae</taxon>
        <taxon>Streptophyta</taxon>
        <taxon>Embryophyta</taxon>
        <taxon>Tracheophyta</taxon>
        <taxon>Spermatophyta</taxon>
        <taxon>Magnoliopsida</taxon>
        <taxon>eudicotyledons</taxon>
        <taxon>Gunneridae</taxon>
        <taxon>Pentapetalae</taxon>
        <taxon>rosids</taxon>
        <taxon>Vitales</taxon>
        <taxon>Vitaceae</taxon>
        <taxon>Viteae</taxon>
        <taxon>Vitis</taxon>
    </lineage>
</organism>
<reference evidence="1" key="1">
    <citation type="journal article" date="2007" name="PLoS ONE">
        <title>The first genome sequence of an elite grapevine cultivar (Pinot noir Vitis vinifera L.): coping with a highly heterozygous genome.</title>
        <authorList>
            <person name="Velasco R."/>
            <person name="Zharkikh A."/>
            <person name="Troggio M."/>
            <person name="Cartwright D.A."/>
            <person name="Cestaro A."/>
            <person name="Pruss D."/>
            <person name="Pindo M."/>
            <person name="FitzGerald L.M."/>
            <person name="Vezzulli S."/>
            <person name="Reid J."/>
            <person name="Malacarne G."/>
            <person name="Iliev D."/>
            <person name="Coppola G."/>
            <person name="Wardell B."/>
            <person name="Micheletti D."/>
            <person name="Macalma T."/>
            <person name="Facci M."/>
            <person name="Mitchell J.T."/>
            <person name="Perazzolli M."/>
            <person name="Eldredge G."/>
            <person name="Gatto P."/>
            <person name="Oyzerski R."/>
            <person name="Moretto M."/>
            <person name="Gutin N."/>
            <person name="Stefanini M."/>
            <person name="Chen Y."/>
            <person name="Segala C."/>
            <person name="Davenport C."/>
            <person name="Dematte L."/>
            <person name="Mraz A."/>
            <person name="Battilana J."/>
            <person name="Stormo K."/>
            <person name="Costa F."/>
            <person name="Tao Q."/>
            <person name="Si-Ammour A."/>
            <person name="Harkins T."/>
            <person name="Lackey A."/>
            <person name="Perbost C."/>
            <person name="Taillon B."/>
            <person name="Stella A."/>
            <person name="Solovyev V."/>
            <person name="Fawcett J.A."/>
            <person name="Sterck L."/>
            <person name="Vandepoele K."/>
            <person name="Grando S.M."/>
            <person name="Toppo S."/>
            <person name="Moser C."/>
            <person name="Lanchbury J."/>
            <person name="Bogden R."/>
            <person name="Skolnick M."/>
            <person name="Sgaramella V."/>
            <person name="Bhatnagar S.K."/>
            <person name="Fontana P."/>
            <person name="Gutin A."/>
            <person name="Van de Peer Y."/>
            <person name="Salamini F."/>
            <person name="Viola R."/>
        </authorList>
    </citation>
    <scope>NUCLEOTIDE SEQUENCE</scope>
</reference>
<reference evidence="2 3" key="2">
    <citation type="journal article" date="2023" name="Hortic Res">
        <title>The complete reference genome for grapevine (Vitis vinifera L.) genetics and breeding.</title>
        <authorList>
            <person name="Shi X."/>
            <person name="Cao S."/>
            <person name="Wang X."/>
            <person name="Huang S."/>
            <person name="Wang Y."/>
            <person name="Liu Z."/>
            <person name="Liu W."/>
            <person name="Leng X."/>
            <person name="Peng Y."/>
            <person name="Wang N."/>
            <person name="Wang Y."/>
            <person name="Ma Z."/>
            <person name="Xu X."/>
            <person name="Zhang F."/>
            <person name="Xue H."/>
            <person name="Zhong H."/>
            <person name="Wang Y."/>
            <person name="Zhang K."/>
            <person name="Velt A."/>
            <person name="Avia K."/>
            <person name="Holtgrawe D."/>
            <person name="Grimplet J."/>
            <person name="Matus J.T."/>
            <person name="Ware D."/>
            <person name="Wu X."/>
            <person name="Wang H."/>
            <person name="Liu C."/>
            <person name="Fang Y."/>
            <person name="Rustenholz C."/>
            <person name="Cheng Z."/>
            <person name="Xiao H."/>
            <person name="Zhou Y."/>
        </authorList>
    </citation>
    <scope>NUCLEOTIDE SEQUENCE [LARGE SCALE GENOMIC DNA]</scope>
    <source>
        <strain evidence="3">cv. Pinot noir / PN40024</strain>
        <tissue evidence="2">Leaf</tissue>
    </source>
</reference>